<dbReference type="NCBIfam" id="TIGR01166">
    <property type="entry name" value="cbiO"/>
    <property type="match status" value="1"/>
</dbReference>
<dbReference type="InterPro" id="IPR003439">
    <property type="entry name" value="ABC_transporter-like_ATP-bd"/>
</dbReference>
<keyword evidence="3 10" id="KW-0813">Transport</keyword>
<comment type="caution">
    <text evidence="14">The sequence shown here is derived from an EMBL/GenBank/DDBJ whole genome shotgun (WGS) entry which is preliminary data.</text>
</comment>
<dbReference type="PANTHER" id="PTHR43553">
    <property type="entry name" value="HEAVY METAL TRANSPORTER"/>
    <property type="match status" value="1"/>
</dbReference>
<dbReference type="Proteomes" id="UP000315983">
    <property type="component" value="Unassembled WGS sequence"/>
</dbReference>
<sequence length="305" mass="31464">MVSAPLLEFVGVGFAYQPKHPVLTGVTLRIEAGQRLAVVGPNGGGKTTLFRLAAGALRPASGQIAVTGSPVRHSRAGLRALRQQVQLVLQDPDDQLFSANVWQDVSFGPVNLGLPAEQVRRRCDAALAALGVSAIADRPTHLLSYGQRKRVAIAGAVAMRPRLLILDEPTAGLDPAGVETLLQTLHDLHAAGTTVVLSTHDVDLAFRWADAVAVVSGGGVRTVPTADGLADGPLLAAAHLAPAWAPLVHRLLDRIPDLAGTRPHAAAELAALLDNTAPGGRPPQGTGAHRDHGNGDDACGAVAAP</sequence>
<reference evidence="13 16" key="2">
    <citation type="submission" date="2021-03" db="EMBL/GenBank/DDBJ databases">
        <title>Whole genome shotgun sequence of Salinispora arenicola NBRC 105043.</title>
        <authorList>
            <person name="Komaki H."/>
            <person name="Tamura T."/>
        </authorList>
    </citation>
    <scope>NUCLEOTIDE SEQUENCE [LARGE SCALE GENOMIC DNA]</scope>
    <source>
        <strain evidence="13 16">NBRC 105043</strain>
    </source>
</reference>
<evidence type="ECO:0000256" key="3">
    <source>
        <dbReference type="ARBA" id="ARBA00022448"/>
    </source>
</evidence>
<evidence type="ECO:0000256" key="10">
    <source>
        <dbReference type="RuleBase" id="RU364103"/>
    </source>
</evidence>
<dbReference type="PROSITE" id="PS00211">
    <property type="entry name" value="ABC_TRANSPORTER_1"/>
    <property type="match status" value="1"/>
</dbReference>
<evidence type="ECO:0000256" key="2">
    <source>
        <dbReference type="ARBA" id="ARBA00005417"/>
    </source>
</evidence>
<dbReference type="AlphaFoldDB" id="A0A542XRA9"/>
<dbReference type="FunFam" id="3.40.50.300:FF:000224">
    <property type="entry name" value="Energy-coupling factor transporter ATP-binding protein EcfA"/>
    <property type="match status" value="1"/>
</dbReference>
<evidence type="ECO:0000313" key="14">
    <source>
        <dbReference type="EMBL" id="TQL38371.1"/>
    </source>
</evidence>
<keyword evidence="8 10" id="KW-0472">Membrane</keyword>
<dbReference type="EMBL" id="BOQM01000015">
    <property type="protein sequence ID" value="GIM85424.1"/>
    <property type="molecule type" value="Genomic_DNA"/>
</dbReference>
<feature type="region of interest" description="Disordered" evidence="11">
    <location>
        <begin position="274"/>
        <end position="296"/>
    </location>
</feature>
<evidence type="ECO:0000313" key="13">
    <source>
        <dbReference type="EMBL" id="GIM85424.1"/>
    </source>
</evidence>
<dbReference type="PANTHER" id="PTHR43553:SF24">
    <property type="entry name" value="ENERGY-COUPLING FACTOR TRANSPORTER ATP-BINDING PROTEIN ECFA1"/>
    <property type="match status" value="1"/>
</dbReference>
<dbReference type="Pfam" id="PF00005">
    <property type="entry name" value="ABC_tran"/>
    <property type="match status" value="1"/>
</dbReference>
<evidence type="ECO:0000313" key="16">
    <source>
        <dbReference type="Proteomes" id="UP000677457"/>
    </source>
</evidence>
<dbReference type="CDD" id="cd03225">
    <property type="entry name" value="ABC_cobalt_CbiO_domain1"/>
    <property type="match status" value="1"/>
</dbReference>
<evidence type="ECO:0000259" key="12">
    <source>
        <dbReference type="PROSITE" id="PS50893"/>
    </source>
</evidence>
<dbReference type="SUPFAM" id="SSF52540">
    <property type="entry name" value="P-loop containing nucleoside triphosphate hydrolases"/>
    <property type="match status" value="1"/>
</dbReference>
<dbReference type="InterPro" id="IPR005876">
    <property type="entry name" value="Co_trans_ATP-bd"/>
</dbReference>
<dbReference type="GO" id="GO:0042626">
    <property type="term" value="F:ATPase-coupled transmembrane transporter activity"/>
    <property type="evidence" value="ECO:0007669"/>
    <property type="project" value="TreeGrafter"/>
</dbReference>
<dbReference type="InterPro" id="IPR050095">
    <property type="entry name" value="ECF_ABC_transporter_ATP-bd"/>
</dbReference>
<comment type="function">
    <text evidence="10">Part of an ABC transporter complex. Responsible for energy coupling to the transport system.</text>
</comment>
<keyword evidence="6 10" id="KW-0067">ATP-binding</keyword>
<dbReference type="EMBL" id="VFOL01000001">
    <property type="protein sequence ID" value="TQL38371.1"/>
    <property type="molecule type" value="Genomic_DNA"/>
</dbReference>
<comment type="subcellular location">
    <subcellularLocation>
        <location evidence="1 10">Cell membrane</location>
        <topology evidence="1 10">Peripheral membrane protein</topology>
    </subcellularLocation>
</comment>
<comment type="similarity">
    <text evidence="2 10">Belongs to the ABC transporter superfamily.</text>
</comment>
<dbReference type="InterPro" id="IPR017871">
    <property type="entry name" value="ABC_transporter-like_CS"/>
</dbReference>
<keyword evidence="16" id="KW-1185">Reference proteome</keyword>
<feature type="domain" description="ABC transporter" evidence="12">
    <location>
        <begin position="7"/>
        <end position="242"/>
    </location>
</feature>
<dbReference type="GO" id="GO:0016887">
    <property type="term" value="F:ATP hydrolysis activity"/>
    <property type="evidence" value="ECO:0007669"/>
    <property type="project" value="InterPro"/>
</dbReference>
<reference evidence="14 15" key="1">
    <citation type="submission" date="2019-06" db="EMBL/GenBank/DDBJ databases">
        <title>Sequencing the genomes of 1000 actinobacteria strains.</title>
        <authorList>
            <person name="Klenk H.-P."/>
        </authorList>
    </citation>
    <scope>NUCLEOTIDE SEQUENCE [LARGE SCALE GENOMIC DNA]</scope>
    <source>
        <strain evidence="14 15">DSM 44819</strain>
    </source>
</reference>
<dbReference type="InterPro" id="IPR027417">
    <property type="entry name" value="P-loop_NTPase"/>
</dbReference>
<dbReference type="RefSeq" id="WP_018800823.1">
    <property type="nucleotide sequence ID" value="NZ_BOQM01000015.1"/>
</dbReference>
<evidence type="ECO:0000256" key="7">
    <source>
        <dbReference type="ARBA" id="ARBA00022967"/>
    </source>
</evidence>
<keyword evidence="7" id="KW-1278">Translocase</keyword>
<accession>A0A542XRA9</accession>
<dbReference type="InterPro" id="IPR003593">
    <property type="entry name" value="AAA+_ATPase"/>
</dbReference>
<gene>
    <name evidence="14" type="ORF">FB564_3569</name>
    <name evidence="13" type="ORF">Sar04_22400</name>
</gene>
<dbReference type="SMART" id="SM00382">
    <property type="entry name" value="AAA"/>
    <property type="match status" value="1"/>
</dbReference>
<evidence type="ECO:0000256" key="9">
    <source>
        <dbReference type="ARBA" id="ARBA00025157"/>
    </source>
</evidence>
<protein>
    <recommendedName>
        <fullName evidence="10">ABC transporter ATP-binding protein</fullName>
    </recommendedName>
</protein>
<evidence type="ECO:0000256" key="5">
    <source>
        <dbReference type="ARBA" id="ARBA00022741"/>
    </source>
</evidence>
<dbReference type="PROSITE" id="PS50893">
    <property type="entry name" value="ABC_TRANSPORTER_2"/>
    <property type="match status" value="1"/>
</dbReference>
<evidence type="ECO:0000256" key="11">
    <source>
        <dbReference type="SAM" id="MobiDB-lite"/>
    </source>
</evidence>
<evidence type="ECO:0000313" key="15">
    <source>
        <dbReference type="Proteomes" id="UP000315983"/>
    </source>
</evidence>
<dbReference type="GO" id="GO:0043190">
    <property type="term" value="C:ATP-binding cassette (ABC) transporter complex"/>
    <property type="evidence" value="ECO:0007669"/>
    <property type="project" value="TreeGrafter"/>
</dbReference>
<keyword evidence="4 10" id="KW-1003">Cell membrane</keyword>
<dbReference type="GO" id="GO:0006824">
    <property type="term" value="P:cobalt ion transport"/>
    <property type="evidence" value="ECO:0007669"/>
    <property type="project" value="InterPro"/>
</dbReference>
<organism evidence="14 15">
    <name type="scientific">Salinispora arenicola</name>
    <dbReference type="NCBI Taxonomy" id="168697"/>
    <lineage>
        <taxon>Bacteria</taxon>
        <taxon>Bacillati</taxon>
        <taxon>Actinomycetota</taxon>
        <taxon>Actinomycetes</taxon>
        <taxon>Micromonosporales</taxon>
        <taxon>Micromonosporaceae</taxon>
        <taxon>Salinispora</taxon>
    </lineage>
</organism>
<evidence type="ECO:0000256" key="6">
    <source>
        <dbReference type="ARBA" id="ARBA00022840"/>
    </source>
</evidence>
<dbReference type="Proteomes" id="UP000677457">
    <property type="component" value="Unassembled WGS sequence"/>
</dbReference>
<dbReference type="Gene3D" id="3.40.50.300">
    <property type="entry name" value="P-loop containing nucleotide triphosphate hydrolases"/>
    <property type="match status" value="1"/>
</dbReference>
<proteinExistence type="inferred from homology"/>
<dbReference type="GO" id="GO:0005524">
    <property type="term" value="F:ATP binding"/>
    <property type="evidence" value="ECO:0007669"/>
    <property type="project" value="UniProtKB-UniRule"/>
</dbReference>
<dbReference type="GeneID" id="93772758"/>
<evidence type="ECO:0000256" key="8">
    <source>
        <dbReference type="ARBA" id="ARBA00023136"/>
    </source>
</evidence>
<name>A0A542XRA9_SALAC</name>
<dbReference type="InterPro" id="IPR015856">
    <property type="entry name" value="ABC_transpr_CbiO/EcfA_su"/>
</dbReference>
<comment type="function">
    <text evidence="9">Probably part of an ABC transporter complex. Responsible for energy coupling to the transport system.</text>
</comment>
<evidence type="ECO:0000256" key="4">
    <source>
        <dbReference type="ARBA" id="ARBA00022475"/>
    </source>
</evidence>
<evidence type="ECO:0000256" key="1">
    <source>
        <dbReference type="ARBA" id="ARBA00004202"/>
    </source>
</evidence>
<keyword evidence="5 10" id="KW-0547">Nucleotide-binding</keyword>